<keyword evidence="5" id="KW-1185">Reference proteome</keyword>
<dbReference type="FunFam" id="1.25.10.10:FF:000638">
    <property type="entry name" value="Zyg eleven-related protein 1"/>
    <property type="match status" value="1"/>
</dbReference>
<dbReference type="SUPFAM" id="SSF48371">
    <property type="entry name" value="ARM repeat"/>
    <property type="match status" value="1"/>
</dbReference>
<keyword evidence="1" id="KW-0833">Ubl conjugation pathway</keyword>
<dbReference type="WBParaSite" id="PgR043_g021_t06">
    <property type="protein sequence ID" value="PgR043_g021_t06"/>
    <property type="gene ID" value="PgR043_g021"/>
</dbReference>
<dbReference type="Proteomes" id="UP000887569">
    <property type="component" value="Unplaced"/>
</dbReference>
<organism evidence="5 6">
    <name type="scientific">Parascaris univalens</name>
    <name type="common">Nematode worm</name>
    <dbReference type="NCBI Taxonomy" id="6257"/>
    <lineage>
        <taxon>Eukaryota</taxon>
        <taxon>Metazoa</taxon>
        <taxon>Ecdysozoa</taxon>
        <taxon>Nematoda</taxon>
        <taxon>Chromadorea</taxon>
        <taxon>Rhabditida</taxon>
        <taxon>Spirurina</taxon>
        <taxon>Ascaridomorpha</taxon>
        <taxon>Ascaridoidea</taxon>
        <taxon>Ascarididae</taxon>
        <taxon>Parascaris</taxon>
    </lineage>
</organism>
<dbReference type="GO" id="GO:0031462">
    <property type="term" value="C:Cul2-RING ubiquitin ligase complex"/>
    <property type="evidence" value="ECO:0007669"/>
    <property type="project" value="TreeGrafter"/>
</dbReference>
<dbReference type="InterPro" id="IPR032675">
    <property type="entry name" value="LRR_dom_sf"/>
</dbReference>
<name>A0A915BJQ3_PARUN</name>
<evidence type="ECO:0000313" key="5">
    <source>
        <dbReference type="Proteomes" id="UP000887569"/>
    </source>
</evidence>
<evidence type="ECO:0000256" key="1">
    <source>
        <dbReference type="ARBA" id="ARBA00022786"/>
    </source>
</evidence>
<dbReference type="PANTHER" id="PTHR12904">
    <property type="match status" value="1"/>
</dbReference>
<dbReference type="Pfam" id="PF22964">
    <property type="entry name" value="ZER1-like_2nd"/>
    <property type="match status" value="1"/>
</dbReference>
<dbReference type="InterPro" id="IPR011989">
    <property type="entry name" value="ARM-like"/>
</dbReference>
<feature type="domain" description="Zer-1-like leucine-rich repeats region" evidence="4">
    <location>
        <begin position="311"/>
        <end position="446"/>
    </location>
</feature>
<feature type="region of interest" description="Disordered" evidence="2">
    <location>
        <begin position="247"/>
        <end position="278"/>
    </location>
</feature>
<dbReference type="InterPro" id="IPR056845">
    <property type="entry name" value="LRR_Zer-1"/>
</dbReference>
<dbReference type="InterPro" id="IPR055142">
    <property type="entry name" value="ZER1-like_C"/>
</dbReference>
<dbReference type="AlphaFoldDB" id="A0A915BJQ3"/>
<dbReference type="InterPro" id="IPR051341">
    <property type="entry name" value="Zyg-11_UBL_adapter"/>
</dbReference>
<evidence type="ECO:0000313" key="6">
    <source>
        <dbReference type="WBParaSite" id="PgR043_g021_t06"/>
    </source>
</evidence>
<evidence type="ECO:0000259" key="3">
    <source>
        <dbReference type="Pfam" id="PF22964"/>
    </source>
</evidence>
<dbReference type="PANTHER" id="PTHR12904:SF23">
    <property type="entry name" value="PROTEIN ZER-1 HOMOLOG"/>
    <property type="match status" value="1"/>
</dbReference>
<dbReference type="SUPFAM" id="SSF52047">
    <property type="entry name" value="RNI-like"/>
    <property type="match status" value="1"/>
</dbReference>
<evidence type="ECO:0000256" key="2">
    <source>
        <dbReference type="SAM" id="MobiDB-lite"/>
    </source>
</evidence>
<dbReference type="Gene3D" id="3.80.10.10">
    <property type="entry name" value="Ribonuclease Inhibitor"/>
    <property type="match status" value="1"/>
</dbReference>
<feature type="domain" description="Protein zer-1 homolog-like C-terminal" evidence="3">
    <location>
        <begin position="513"/>
        <end position="865"/>
    </location>
</feature>
<evidence type="ECO:0000259" key="4">
    <source>
        <dbReference type="Pfam" id="PF25013"/>
    </source>
</evidence>
<reference evidence="6" key="1">
    <citation type="submission" date="2022-11" db="UniProtKB">
        <authorList>
            <consortium name="WormBaseParasite"/>
        </authorList>
    </citation>
    <scope>IDENTIFICATION</scope>
</reference>
<dbReference type="Gene3D" id="1.25.10.10">
    <property type="entry name" value="Leucine-rich Repeat Variant"/>
    <property type="match status" value="1"/>
</dbReference>
<sequence length="882" mass="98508">SAFLSRCVAVGVVLWASVCTLSAPLDLLLLESFHSTSQSNIVDAMTYSEADVPLRAPRLLHLSANVVASHSTALLSRKTNEPTAGPSTSPIHLPLPASTAVFSALREEWVRTGVTPTAALEEFTDGSRLPLDSLPLAKAHLSDRLLANLVAAHRSRLTSLDISDAQGIVGHEFNRVLEEKNVHLEHLSSLSMTSFEILRAPMIVVPPRKNGVSCMALGSCGALPMLSEEDLVGSSIDINIDHYMDTSDDDPAPTNCRSVSETSDFHDEATPSPTMEIPTFTSRCPNIRSISLHRKRGHSEDDETVNDFLHRVLSPLKCIERLDLSHWQRVDDLHCLHPLALSTLILYDVPDLYRALDNIVQITTLKFLDLSQSTKETGTYPRPVTALHRIVTSLRHLTHLDISSTNLASQPSTYDRPFKGMGTIRSDIFGLRSLERPLEYLGLFNCDSASHFAEIPAKNISGDKDEKQILLALQMYSGRAGLLQAVLNESYQLYRFGNNLCRHTEALHLVLGAMQRHLEDSTLQIAGSASLFYIIRKVNMNRDTKRMVVTALLNGMDAHMEEQVMVRNCCLSLCQFEIPLEILFDYGRVARLLVAVLQHHNSDHLTQRIVVFLLNSMACHVEGEQKVQVGNIGAIEIILEQIRRKHAASLCDDVMEVGWSFLWNITDETPVNCVRFLAADGLHLFHQCYQQFQNETELVRNMMGLIGNIAEVEQLRSELMNDDYINIFCALLSMLVDGIEISYNSAGVLAHMVSDGDAAWKSVSVSRDVVMQKIIRATESWDLKARRFINYRSFKPILRLIPMFDAPASQHWAIWALANLTSTDRDKYCAYVCNEGGVPLLQLVVNDLRSSLRMRELANIVLKNIFDWKHGINPSTSESESM</sequence>
<protein>
    <submittedName>
        <fullName evidence="6">Zyg eleven-related protein 1</fullName>
    </submittedName>
</protein>
<dbReference type="InterPro" id="IPR016024">
    <property type="entry name" value="ARM-type_fold"/>
</dbReference>
<dbReference type="Pfam" id="PF25013">
    <property type="entry name" value="LRR_Zer-1"/>
    <property type="match status" value="1"/>
</dbReference>
<proteinExistence type="predicted"/>
<accession>A0A915BJQ3</accession>